<reference evidence="2" key="1">
    <citation type="submission" date="2022-11" db="EMBL/GenBank/DDBJ databases">
        <authorList>
            <person name="Petersen C."/>
        </authorList>
    </citation>
    <scope>NUCLEOTIDE SEQUENCE</scope>
    <source>
        <strain evidence="2">IBT 30761</strain>
    </source>
</reference>
<keyword evidence="3" id="KW-1185">Reference proteome</keyword>
<organism evidence="2 3">
    <name type="scientific">Penicillium argentinense</name>
    <dbReference type="NCBI Taxonomy" id="1131581"/>
    <lineage>
        <taxon>Eukaryota</taxon>
        <taxon>Fungi</taxon>
        <taxon>Dikarya</taxon>
        <taxon>Ascomycota</taxon>
        <taxon>Pezizomycotina</taxon>
        <taxon>Eurotiomycetes</taxon>
        <taxon>Eurotiomycetidae</taxon>
        <taxon>Eurotiales</taxon>
        <taxon>Aspergillaceae</taxon>
        <taxon>Penicillium</taxon>
    </lineage>
</organism>
<dbReference type="Proteomes" id="UP001149074">
    <property type="component" value="Unassembled WGS sequence"/>
</dbReference>
<gene>
    <name evidence="2" type="ORF">N7532_011202</name>
</gene>
<dbReference type="GeneID" id="81362672"/>
<feature type="compositionally biased region" description="Polar residues" evidence="1">
    <location>
        <begin position="1"/>
        <end position="16"/>
    </location>
</feature>
<dbReference type="RefSeq" id="XP_056468681.1">
    <property type="nucleotide sequence ID" value="XM_056623693.1"/>
</dbReference>
<evidence type="ECO:0000313" key="2">
    <source>
        <dbReference type="EMBL" id="KAJ5082159.1"/>
    </source>
</evidence>
<feature type="region of interest" description="Disordered" evidence="1">
    <location>
        <begin position="1"/>
        <end position="25"/>
    </location>
</feature>
<reference evidence="2" key="2">
    <citation type="journal article" date="2023" name="IMA Fungus">
        <title>Comparative genomic study of the Penicillium genus elucidates a diverse pangenome and 15 lateral gene transfer events.</title>
        <authorList>
            <person name="Petersen C."/>
            <person name="Sorensen T."/>
            <person name="Nielsen M.R."/>
            <person name="Sondergaard T.E."/>
            <person name="Sorensen J.L."/>
            <person name="Fitzpatrick D.A."/>
            <person name="Frisvad J.C."/>
            <person name="Nielsen K.L."/>
        </authorList>
    </citation>
    <scope>NUCLEOTIDE SEQUENCE</scope>
    <source>
        <strain evidence="2">IBT 30761</strain>
    </source>
</reference>
<evidence type="ECO:0000313" key="3">
    <source>
        <dbReference type="Proteomes" id="UP001149074"/>
    </source>
</evidence>
<dbReference type="EMBL" id="JAPQKI010000011">
    <property type="protein sequence ID" value="KAJ5082159.1"/>
    <property type="molecule type" value="Genomic_DNA"/>
</dbReference>
<proteinExistence type="predicted"/>
<protein>
    <submittedName>
        <fullName evidence="2">Uncharacterized protein</fullName>
    </submittedName>
</protein>
<evidence type="ECO:0000256" key="1">
    <source>
        <dbReference type="SAM" id="MobiDB-lite"/>
    </source>
</evidence>
<accession>A0A9W9EHZ9</accession>
<dbReference type="AlphaFoldDB" id="A0A9W9EHZ9"/>
<name>A0A9W9EHZ9_9EURO</name>
<comment type="caution">
    <text evidence="2">The sequence shown here is derived from an EMBL/GenBank/DDBJ whole genome shotgun (WGS) entry which is preliminary data.</text>
</comment>
<sequence>MQSRPNTQTSGSSSAQHGDFDSPSPRSEIIFARRRLLNLEECTVRGRSTPRPAPPGLTVPLSGGCVHVPIELDMHGGSFNHQLSRGVCTGSSASCCGILGSLHPVIEIETAYPPGPLMQTSESL</sequence>